<organism evidence="1 2">
    <name type="scientific">Catharanthus roseus</name>
    <name type="common">Madagascar periwinkle</name>
    <name type="synonym">Vinca rosea</name>
    <dbReference type="NCBI Taxonomy" id="4058"/>
    <lineage>
        <taxon>Eukaryota</taxon>
        <taxon>Viridiplantae</taxon>
        <taxon>Streptophyta</taxon>
        <taxon>Embryophyta</taxon>
        <taxon>Tracheophyta</taxon>
        <taxon>Spermatophyta</taxon>
        <taxon>Magnoliopsida</taxon>
        <taxon>eudicotyledons</taxon>
        <taxon>Gunneridae</taxon>
        <taxon>Pentapetalae</taxon>
        <taxon>asterids</taxon>
        <taxon>lamiids</taxon>
        <taxon>Gentianales</taxon>
        <taxon>Apocynaceae</taxon>
        <taxon>Rauvolfioideae</taxon>
        <taxon>Vinceae</taxon>
        <taxon>Catharanthinae</taxon>
        <taxon>Catharanthus</taxon>
    </lineage>
</organism>
<keyword evidence="2" id="KW-1185">Reference proteome</keyword>
<sequence length="212" mass="25173">MEIIPNLFNNIGWVSLLTVDELYYLEMIYEFYTNLHKGRAEKDGNITRQWVLSRIGGRDITFDYRLFYTKNKKCFDPNLYNERRFEEIFTKREENELWFYGHRAYVATQSSSTKYLSYGCFLTKIFHHFVLNLVGVGGQNESDKDDEEEDDDGEQKEMNADKEESDTEPEVKTHRREIRQKKRQEKTKEGSSSVDMAQLMARIITMQPQLNS</sequence>
<comment type="caution">
    <text evidence="1">The sequence shown here is derived from an EMBL/GenBank/DDBJ whole genome shotgun (WGS) entry which is preliminary data.</text>
</comment>
<evidence type="ECO:0000313" key="2">
    <source>
        <dbReference type="Proteomes" id="UP001060085"/>
    </source>
</evidence>
<name>A0ACB9ZXW2_CATRO</name>
<accession>A0ACB9ZXW2</accession>
<dbReference type="Proteomes" id="UP001060085">
    <property type="component" value="Linkage Group LG07"/>
</dbReference>
<evidence type="ECO:0000313" key="1">
    <source>
        <dbReference type="EMBL" id="KAI5653179.1"/>
    </source>
</evidence>
<reference evidence="2" key="1">
    <citation type="journal article" date="2023" name="Nat. Plants">
        <title>Single-cell RNA sequencing provides a high-resolution roadmap for understanding the multicellular compartmentation of specialized metabolism.</title>
        <authorList>
            <person name="Sun S."/>
            <person name="Shen X."/>
            <person name="Li Y."/>
            <person name="Li Y."/>
            <person name="Wang S."/>
            <person name="Li R."/>
            <person name="Zhang H."/>
            <person name="Shen G."/>
            <person name="Guo B."/>
            <person name="Wei J."/>
            <person name="Xu J."/>
            <person name="St-Pierre B."/>
            <person name="Chen S."/>
            <person name="Sun C."/>
        </authorList>
    </citation>
    <scope>NUCLEOTIDE SEQUENCE [LARGE SCALE GENOMIC DNA]</scope>
</reference>
<proteinExistence type="predicted"/>
<protein>
    <submittedName>
        <fullName evidence="1">Uncharacterized protein</fullName>
    </submittedName>
</protein>
<gene>
    <name evidence="1" type="ORF">M9H77_30366</name>
</gene>
<dbReference type="EMBL" id="CM044707">
    <property type="protein sequence ID" value="KAI5653179.1"/>
    <property type="molecule type" value="Genomic_DNA"/>
</dbReference>